<feature type="transmembrane region" description="Helical" evidence="1">
    <location>
        <begin position="6"/>
        <end position="22"/>
    </location>
</feature>
<dbReference type="RefSeq" id="WP_052011545.1">
    <property type="nucleotide sequence ID" value="NZ_FMAU01000001.1"/>
</dbReference>
<dbReference type="Proteomes" id="UP000181997">
    <property type="component" value="Unassembled WGS sequence"/>
</dbReference>
<dbReference type="SUPFAM" id="SSF52821">
    <property type="entry name" value="Rhodanese/Cell cycle control phosphatase"/>
    <property type="match status" value="1"/>
</dbReference>
<keyword evidence="1" id="KW-0812">Transmembrane</keyword>
<organism evidence="2 3">
    <name type="scientific">[Bacillus] enclensis</name>
    <dbReference type="NCBI Taxonomy" id="1402860"/>
    <lineage>
        <taxon>Bacteria</taxon>
        <taxon>Bacillati</taxon>
        <taxon>Bacillota</taxon>
        <taxon>Bacilli</taxon>
        <taxon>Bacillales</taxon>
        <taxon>Bacillaceae</taxon>
        <taxon>Rossellomorea</taxon>
    </lineage>
</organism>
<name>A0A0V8HLM4_9BACI</name>
<keyword evidence="1" id="KW-0472">Membrane</keyword>
<keyword evidence="3" id="KW-1185">Reference proteome</keyword>
<reference evidence="3" key="1">
    <citation type="submission" date="2016-08" db="EMBL/GenBank/DDBJ databases">
        <authorList>
            <person name="Varghese N."/>
            <person name="Submissions Spin"/>
        </authorList>
    </citation>
    <scope>NUCLEOTIDE SEQUENCE [LARGE SCALE GENOMIC DNA]</scope>
    <source>
        <strain evidence="3">SGD-1123</strain>
    </source>
</reference>
<gene>
    <name evidence="2" type="ORF">GA0061094_0754</name>
</gene>
<evidence type="ECO:0008006" key="4">
    <source>
        <dbReference type="Google" id="ProtNLM"/>
    </source>
</evidence>
<evidence type="ECO:0000256" key="1">
    <source>
        <dbReference type="SAM" id="Phobius"/>
    </source>
</evidence>
<keyword evidence="1" id="KW-1133">Transmembrane helix</keyword>
<dbReference type="InterPro" id="IPR036873">
    <property type="entry name" value="Rhodanese-like_dom_sf"/>
</dbReference>
<dbReference type="AlphaFoldDB" id="A0A0V8HLM4"/>
<dbReference type="EMBL" id="FMAU01000001">
    <property type="protein sequence ID" value="SCB82420.1"/>
    <property type="molecule type" value="Genomic_DNA"/>
</dbReference>
<evidence type="ECO:0000313" key="2">
    <source>
        <dbReference type="EMBL" id="SCB82420.1"/>
    </source>
</evidence>
<dbReference type="OrthoDB" id="2967651at2"/>
<dbReference type="Gene3D" id="3.40.250.10">
    <property type="entry name" value="Rhodanese-like domain"/>
    <property type="match status" value="1"/>
</dbReference>
<sequence length="120" mass="13767">MLLFITLAIFSVLIYMVYYRYAPVRVKEMSDKELRDCHIILDVRDYQDSYKSNCDQALAIPCGYLKRYYHEIPKGPIVVIGSSSVEYNVSVRQLKRLGFNVVGYISAVRKQPCKGSLSMG</sequence>
<proteinExistence type="predicted"/>
<evidence type="ECO:0000313" key="3">
    <source>
        <dbReference type="Proteomes" id="UP000181997"/>
    </source>
</evidence>
<accession>A0A0V8HLM4</accession>
<protein>
    <recommendedName>
        <fullName evidence="4">Rhodanese-related sulfurtransferase</fullName>
    </recommendedName>
</protein>